<proteinExistence type="predicted"/>
<dbReference type="HOGENOM" id="CLU_909661_0_0_1"/>
<dbReference type="InParanoid" id="A0A0D0B250"/>
<dbReference type="AlphaFoldDB" id="A0A0D0B250"/>
<evidence type="ECO:0000313" key="2">
    <source>
        <dbReference type="EMBL" id="KIK38013.1"/>
    </source>
</evidence>
<dbReference type="Proteomes" id="UP000054485">
    <property type="component" value="Unassembled WGS sequence"/>
</dbReference>
<reference evidence="2 3" key="1">
    <citation type="submission" date="2014-04" db="EMBL/GenBank/DDBJ databases">
        <authorList>
            <consortium name="DOE Joint Genome Institute"/>
            <person name="Kuo A."/>
            <person name="Ruytinx J."/>
            <person name="Rineau F."/>
            <person name="Colpaert J."/>
            <person name="Kohler A."/>
            <person name="Nagy L.G."/>
            <person name="Floudas D."/>
            <person name="Copeland A."/>
            <person name="Barry K.W."/>
            <person name="Cichocki N."/>
            <person name="Veneault-Fourrey C."/>
            <person name="LaButti K."/>
            <person name="Lindquist E.A."/>
            <person name="Lipzen A."/>
            <person name="Lundell T."/>
            <person name="Morin E."/>
            <person name="Murat C."/>
            <person name="Sun H."/>
            <person name="Tunlid A."/>
            <person name="Henrissat B."/>
            <person name="Grigoriev I.V."/>
            <person name="Hibbett D.S."/>
            <person name="Martin F."/>
            <person name="Nordberg H.P."/>
            <person name="Cantor M.N."/>
            <person name="Hua S.X."/>
        </authorList>
    </citation>
    <scope>NUCLEOTIDE SEQUENCE [LARGE SCALE GENOMIC DNA]</scope>
    <source>
        <strain evidence="2 3">UH-Slu-Lm8-n1</strain>
    </source>
</reference>
<reference evidence="3" key="2">
    <citation type="submission" date="2015-01" db="EMBL/GenBank/DDBJ databases">
        <title>Evolutionary Origins and Diversification of the Mycorrhizal Mutualists.</title>
        <authorList>
            <consortium name="DOE Joint Genome Institute"/>
            <consortium name="Mycorrhizal Genomics Consortium"/>
            <person name="Kohler A."/>
            <person name="Kuo A."/>
            <person name="Nagy L.G."/>
            <person name="Floudas D."/>
            <person name="Copeland A."/>
            <person name="Barry K.W."/>
            <person name="Cichocki N."/>
            <person name="Veneault-Fourrey C."/>
            <person name="LaButti K."/>
            <person name="Lindquist E.A."/>
            <person name="Lipzen A."/>
            <person name="Lundell T."/>
            <person name="Morin E."/>
            <person name="Murat C."/>
            <person name="Riley R."/>
            <person name="Ohm R."/>
            <person name="Sun H."/>
            <person name="Tunlid A."/>
            <person name="Henrissat B."/>
            <person name="Grigoriev I.V."/>
            <person name="Hibbett D.S."/>
            <person name="Martin F."/>
        </authorList>
    </citation>
    <scope>NUCLEOTIDE SEQUENCE [LARGE SCALE GENOMIC DNA]</scope>
    <source>
        <strain evidence="3">UH-Slu-Lm8-n1</strain>
    </source>
</reference>
<name>A0A0D0B250_9AGAM</name>
<sequence length="306" mass="34144">MPNDAHEAVLAPLTYACTKAIHSMGHDNALVQVHVNENARFLGDHITGNSHMHIRLSSTLSHTSSEPKSLMMVQVGFNQGEIPVIRKLDYCTIDSQDLESASSFHVSEGRPYSCPAGDSETARLSRFTSLKSFDEWKPKRTKKNAFGPVIVDGHTWIDVSRVDIHAWVRTSPTTPINVNRRNAGYAHGSIYPEFDLDHVDKLFGTALKRINQRILSCYEEHAEGARRDREASGGFAEESGSHVEATHSAVELSDEEPDEDELETTIASLRNWEPKLPIVNWKEIRVCSSRGFGIQVIRVTRAGMRA</sequence>
<protein>
    <submittedName>
        <fullName evidence="2">Uncharacterized protein</fullName>
    </submittedName>
</protein>
<organism evidence="2 3">
    <name type="scientific">Suillus luteus UH-Slu-Lm8-n1</name>
    <dbReference type="NCBI Taxonomy" id="930992"/>
    <lineage>
        <taxon>Eukaryota</taxon>
        <taxon>Fungi</taxon>
        <taxon>Dikarya</taxon>
        <taxon>Basidiomycota</taxon>
        <taxon>Agaricomycotina</taxon>
        <taxon>Agaricomycetes</taxon>
        <taxon>Agaricomycetidae</taxon>
        <taxon>Boletales</taxon>
        <taxon>Suillineae</taxon>
        <taxon>Suillaceae</taxon>
        <taxon>Suillus</taxon>
    </lineage>
</organism>
<accession>A0A0D0B250</accession>
<dbReference type="OrthoDB" id="2621215at2759"/>
<dbReference type="EMBL" id="KN835416">
    <property type="protein sequence ID" value="KIK38013.1"/>
    <property type="molecule type" value="Genomic_DNA"/>
</dbReference>
<keyword evidence="3" id="KW-1185">Reference proteome</keyword>
<evidence type="ECO:0000256" key="1">
    <source>
        <dbReference type="SAM" id="MobiDB-lite"/>
    </source>
</evidence>
<feature type="region of interest" description="Disordered" evidence="1">
    <location>
        <begin position="228"/>
        <end position="258"/>
    </location>
</feature>
<gene>
    <name evidence="2" type="ORF">CY34DRAFT_416339</name>
</gene>
<evidence type="ECO:0000313" key="3">
    <source>
        <dbReference type="Proteomes" id="UP000054485"/>
    </source>
</evidence>